<accession>A0A5N3P783</accession>
<dbReference type="OrthoDB" id="7274881at2"/>
<feature type="domain" description="PRC-barrel" evidence="2">
    <location>
        <begin position="17"/>
        <end position="78"/>
    </location>
</feature>
<evidence type="ECO:0000313" key="4">
    <source>
        <dbReference type="Proteomes" id="UP000325684"/>
    </source>
</evidence>
<dbReference type="PANTHER" id="PTHR36505:SF1">
    <property type="entry name" value="BLR1072 PROTEIN"/>
    <property type="match status" value="1"/>
</dbReference>
<dbReference type="Proteomes" id="UP000325684">
    <property type="component" value="Unassembled WGS sequence"/>
</dbReference>
<dbReference type="EMBL" id="VCMV01000033">
    <property type="protein sequence ID" value="KAB0265582.1"/>
    <property type="molecule type" value="Genomic_DNA"/>
</dbReference>
<feature type="region of interest" description="Disordered" evidence="1">
    <location>
        <begin position="1"/>
        <end position="23"/>
    </location>
</feature>
<dbReference type="Pfam" id="PF05239">
    <property type="entry name" value="PRC"/>
    <property type="match status" value="1"/>
</dbReference>
<evidence type="ECO:0000313" key="3">
    <source>
        <dbReference type="EMBL" id="KAB0265582.1"/>
    </source>
</evidence>
<comment type="caution">
    <text evidence="3">The sequence shown here is derived from an EMBL/GenBank/DDBJ whole genome shotgun (WGS) entry which is preliminary data.</text>
</comment>
<dbReference type="RefSeq" id="WP_150947089.1">
    <property type="nucleotide sequence ID" value="NZ_VCMV01000033.1"/>
</dbReference>
<dbReference type="AlphaFoldDB" id="A0A5N3P783"/>
<dbReference type="Gene3D" id="2.30.30.240">
    <property type="entry name" value="PRC-barrel domain"/>
    <property type="match status" value="1"/>
</dbReference>
<protein>
    <submittedName>
        <fullName evidence="3">PRC-barrel domain containing protein</fullName>
    </submittedName>
</protein>
<keyword evidence="4" id="KW-1185">Reference proteome</keyword>
<evidence type="ECO:0000256" key="1">
    <source>
        <dbReference type="SAM" id="MobiDB-lite"/>
    </source>
</evidence>
<dbReference type="InterPro" id="IPR027275">
    <property type="entry name" value="PRC-brl_dom"/>
</dbReference>
<gene>
    <name evidence="3" type="ORF">FEZ63_18135</name>
</gene>
<evidence type="ECO:0000259" key="2">
    <source>
        <dbReference type="Pfam" id="PF05239"/>
    </source>
</evidence>
<name>A0A5N3P783_9HYPH</name>
<organism evidence="3 4">
    <name type="scientific">Microvirga brassicacearum</name>
    <dbReference type="NCBI Taxonomy" id="2580413"/>
    <lineage>
        <taxon>Bacteria</taxon>
        <taxon>Pseudomonadati</taxon>
        <taxon>Pseudomonadota</taxon>
        <taxon>Alphaproteobacteria</taxon>
        <taxon>Hyphomicrobiales</taxon>
        <taxon>Methylobacteriaceae</taxon>
        <taxon>Microvirga</taxon>
    </lineage>
</organism>
<dbReference type="SUPFAM" id="SSF50346">
    <property type="entry name" value="PRC-barrel domain"/>
    <property type="match status" value="1"/>
</dbReference>
<dbReference type="InterPro" id="IPR011033">
    <property type="entry name" value="PRC_barrel-like_sf"/>
</dbReference>
<reference evidence="3 4" key="1">
    <citation type="journal article" date="2019" name="Microorganisms">
        <title>Genome Insights into the Novel Species Microvirga brassicacearum, a Rapeseed Endophyte with Biotechnological Potential.</title>
        <authorList>
            <person name="Jimenez-Gomez A."/>
            <person name="Saati-Santamaria Z."/>
            <person name="Igual J.M."/>
            <person name="Rivas R."/>
            <person name="Mateos P.F."/>
            <person name="Garcia-Fraile P."/>
        </authorList>
    </citation>
    <scope>NUCLEOTIDE SEQUENCE [LARGE SCALE GENOMIC DNA]</scope>
    <source>
        <strain evidence="3 4">CDVBN77</strain>
    </source>
</reference>
<sequence>MTQPESPSDTKSTHPLIESSRVEGTRVYAPSGKHIGTIHHLIIEKVSGRVVYAVMTFGGFLRIGTKAHTVPWEKLAYDPTLGGYRTNITPAELTDAPVGDEKLWRDRKREREMRDHWNVPPHYGT</sequence>
<dbReference type="PANTHER" id="PTHR36505">
    <property type="entry name" value="BLR1072 PROTEIN"/>
    <property type="match status" value="1"/>
</dbReference>
<feature type="compositionally biased region" description="Polar residues" evidence="1">
    <location>
        <begin position="1"/>
        <end position="10"/>
    </location>
</feature>
<proteinExistence type="predicted"/>